<keyword evidence="1" id="KW-0175">Coiled coil</keyword>
<protein>
    <submittedName>
        <fullName evidence="3">Uncharacterized protein</fullName>
    </submittedName>
</protein>
<evidence type="ECO:0000313" key="3">
    <source>
        <dbReference type="EMBL" id="KAK7803005.1"/>
    </source>
</evidence>
<name>A0AAW0HJR4_MYOGA</name>
<accession>A0AAW0HJR4</accession>
<evidence type="ECO:0000256" key="1">
    <source>
        <dbReference type="ARBA" id="ARBA00023054"/>
    </source>
</evidence>
<dbReference type="PANTHER" id="PTHR14430">
    <property type="entry name" value="RABIN3-RELATED"/>
    <property type="match status" value="1"/>
</dbReference>
<comment type="similarity">
    <text evidence="2">Belongs to the SEC2 family.</text>
</comment>
<comment type="caution">
    <text evidence="3">The sequence shown here is derived from an EMBL/GenBank/DDBJ whole genome shotgun (WGS) entry which is preliminary data.</text>
</comment>
<gene>
    <name evidence="3" type="ORF">U0070_010565</name>
</gene>
<evidence type="ECO:0000313" key="4">
    <source>
        <dbReference type="Proteomes" id="UP001488838"/>
    </source>
</evidence>
<organism evidence="3 4">
    <name type="scientific">Myodes glareolus</name>
    <name type="common">Bank vole</name>
    <name type="synonym">Clethrionomys glareolus</name>
    <dbReference type="NCBI Taxonomy" id="447135"/>
    <lineage>
        <taxon>Eukaryota</taxon>
        <taxon>Metazoa</taxon>
        <taxon>Chordata</taxon>
        <taxon>Craniata</taxon>
        <taxon>Vertebrata</taxon>
        <taxon>Euteleostomi</taxon>
        <taxon>Mammalia</taxon>
        <taxon>Eutheria</taxon>
        <taxon>Euarchontoglires</taxon>
        <taxon>Glires</taxon>
        <taxon>Rodentia</taxon>
        <taxon>Myomorpha</taxon>
        <taxon>Muroidea</taxon>
        <taxon>Cricetidae</taxon>
        <taxon>Arvicolinae</taxon>
        <taxon>Myodes</taxon>
    </lineage>
</organism>
<dbReference type="GO" id="GO:0070319">
    <property type="term" value="C:Golgi to plasma membrane transport vesicle"/>
    <property type="evidence" value="ECO:0007669"/>
    <property type="project" value="TreeGrafter"/>
</dbReference>
<proteinExistence type="inferred from homology"/>
<dbReference type="Proteomes" id="UP001488838">
    <property type="component" value="Unassembled WGS sequence"/>
</dbReference>
<dbReference type="InterPro" id="IPR040351">
    <property type="entry name" value="RAB3IL/RAB3IP/Sec2"/>
</dbReference>
<dbReference type="EMBL" id="JBBHLL010000434">
    <property type="protein sequence ID" value="KAK7803005.1"/>
    <property type="molecule type" value="Genomic_DNA"/>
</dbReference>
<evidence type="ECO:0000256" key="2">
    <source>
        <dbReference type="ARBA" id="ARBA00025794"/>
    </source>
</evidence>
<dbReference type="AlphaFoldDB" id="A0AAW0HJR4"/>
<sequence length="324" mass="35897">MTTGPWVAVSTSNTSHATFPLSPSGEELWEYEKTSSNCIWYALDRCEVKSSFLGLLLKPILAQNSLLSSSGSTSKALPVPFRALNFSLDTDISSFLLSLCLSVHLSTHPRAQPGLPPLLSLLLCVIPSKAIHLTYEPTWQLPSGEPPTAPNSASSLSFSRQVDTTLFSEFQAWRASPTLNKDCPFLERVYREDVGPCLDFTVQELSAMVRAAVEDNTLTIEPVASQTLPAAKVPTVEWNTTNTCALSGLARTCHHRIRLGDSESHYYISPSSRARITAVCNFFTYIRYIQQGLVRQDAEPMFWEIMRLRKGMSLAKLGFFPQEA</sequence>
<keyword evidence="4" id="KW-1185">Reference proteome</keyword>
<reference evidence="3 4" key="1">
    <citation type="journal article" date="2023" name="bioRxiv">
        <title>Conserved and derived expression patterns and positive selection on dental genes reveal complex evolutionary context of ever-growing rodent molars.</title>
        <authorList>
            <person name="Calamari Z.T."/>
            <person name="Song A."/>
            <person name="Cohen E."/>
            <person name="Akter M."/>
            <person name="Roy R.D."/>
            <person name="Hallikas O."/>
            <person name="Christensen M.M."/>
            <person name="Li P."/>
            <person name="Marangoni P."/>
            <person name="Jernvall J."/>
            <person name="Klein O.D."/>
        </authorList>
    </citation>
    <scope>NUCLEOTIDE SEQUENCE [LARGE SCALE GENOMIC DNA]</scope>
    <source>
        <strain evidence="3">V071</strain>
    </source>
</reference>
<dbReference type="Pfam" id="PF25555">
    <property type="entry name" value="RAB3A-like_C"/>
    <property type="match status" value="1"/>
</dbReference>
<dbReference type="GO" id="GO:0005085">
    <property type="term" value="F:guanyl-nucleotide exchange factor activity"/>
    <property type="evidence" value="ECO:0007669"/>
    <property type="project" value="InterPro"/>
</dbReference>
<dbReference type="GO" id="GO:0006887">
    <property type="term" value="P:exocytosis"/>
    <property type="evidence" value="ECO:0007669"/>
    <property type="project" value="TreeGrafter"/>
</dbReference>
<dbReference type="PANTHER" id="PTHR14430:SF5">
    <property type="entry name" value="GUANINE NUCLEOTIDE EXCHANGE FACTOR FOR RAB-3A"/>
    <property type="match status" value="1"/>
</dbReference>